<dbReference type="Proteomes" id="UP000785679">
    <property type="component" value="Unassembled WGS sequence"/>
</dbReference>
<gene>
    <name evidence="1" type="ORF">FGO68_gene11322</name>
</gene>
<evidence type="ECO:0000313" key="1">
    <source>
        <dbReference type="EMBL" id="TNV72661.1"/>
    </source>
</evidence>
<dbReference type="AlphaFoldDB" id="A0A8J8NCW2"/>
<dbReference type="EMBL" id="RRYP01021436">
    <property type="protein sequence ID" value="TNV72661.1"/>
    <property type="molecule type" value="Genomic_DNA"/>
</dbReference>
<organism evidence="1 2">
    <name type="scientific">Halteria grandinella</name>
    <dbReference type="NCBI Taxonomy" id="5974"/>
    <lineage>
        <taxon>Eukaryota</taxon>
        <taxon>Sar</taxon>
        <taxon>Alveolata</taxon>
        <taxon>Ciliophora</taxon>
        <taxon>Intramacronucleata</taxon>
        <taxon>Spirotrichea</taxon>
        <taxon>Stichotrichia</taxon>
        <taxon>Sporadotrichida</taxon>
        <taxon>Halteriidae</taxon>
        <taxon>Halteria</taxon>
    </lineage>
</organism>
<keyword evidence="2" id="KW-1185">Reference proteome</keyword>
<accession>A0A8J8NCW2</accession>
<evidence type="ECO:0000313" key="2">
    <source>
        <dbReference type="Proteomes" id="UP000785679"/>
    </source>
</evidence>
<sequence length="75" mass="8472">MIAYQQQSNSQHITIIIVCQGLYLLEQIAPSRSLYNQTQNINQGVLLRWDLTSQSQKGYESATLISNEGNISPFI</sequence>
<comment type="caution">
    <text evidence="1">The sequence shown here is derived from an EMBL/GenBank/DDBJ whole genome shotgun (WGS) entry which is preliminary data.</text>
</comment>
<name>A0A8J8NCW2_HALGN</name>
<protein>
    <submittedName>
        <fullName evidence="1">Uncharacterized protein</fullName>
    </submittedName>
</protein>
<reference evidence="1" key="1">
    <citation type="submission" date="2019-06" db="EMBL/GenBank/DDBJ databases">
        <authorList>
            <person name="Zheng W."/>
        </authorList>
    </citation>
    <scope>NUCLEOTIDE SEQUENCE</scope>
    <source>
        <strain evidence="1">QDHG01</strain>
    </source>
</reference>
<proteinExistence type="predicted"/>